<protein>
    <submittedName>
        <fullName evidence="8">LPXTG cell wall anchor domain-containing protein</fullName>
    </submittedName>
</protein>
<evidence type="ECO:0000256" key="5">
    <source>
        <dbReference type="SAM" id="MobiDB-lite"/>
    </source>
</evidence>
<evidence type="ECO:0000313" key="8">
    <source>
        <dbReference type="EMBL" id="TLF39432.1"/>
    </source>
</evidence>
<evidence type="ECO:0000256" key="4">
    <source>
        <dbReference type="ARBA" id="ARBA00023088"/>
    </source>
</evidence>
<reference evidence="8 9" key="1">
    <citation type="submission" date="2019-05" db="EMBL/GenBank/DDBJ databases">
        <title>Genome-based reclassification of Lactobacillus casei as Lactobacillus casei subsp. casei. subsp.nov., description of Lactobacillus casei subsp. zeae subsp. nov., and emended description of Lactobacillus casei.</title>
        <authorList>
            <person name="Huang C.-H."/>
        </authorList>
    </citation>
    <scope>NUCLEOTIDE SEQUENCE [LARGE SCALE GENOMIC DNA]</scope>
    <source>
        <strain evidence="8 9">CRBIP24.44</strain>
    </source>
</reference>
<feature type="region of interest" description="Disordered" evidence="5">
    <location>
        <begin position="90"/>
        <end position="167"/>
    </location>
</feature>
<feature type="compositionally biased region" description="Basic and acidic residues" evidence="5">
    <location>
        <begin position="103"/>
        <end position="113"/>
    </location>
</feature>
<keyword evidence="6" id="KW-0812">Transmembrane</keyword>
<accession>A0A5R8LQD2</accession>
<proteinExistence type="predicted"/>
<feature type="transmembrane region" description="Helical" evidence="6">
    <location>
        <begin position="174"/>
        <end position="191"/>
    </location>
</feature>
<dbReference type="InterPro" id="IPR019931">
    <property type="entry name" value="LPXTG_anchor"/>
</dbReference>
<evidence type="ECO:0000259" key="7">
    <source>
        <dbReference type="PROSITE" id="PS50847"/>
    </source>
</evidence>
<keyword evidence="2" id="KW-0964">Secreted</keyword>
<evidence type="ECO:0000256" key="3">
    <source>
        <dbReference type="ARBA" id="ARBA00022729"/>
    </source>
</evidence>
<keyword evidence="4" id="KW-0572">Peptidoglycan-anchor</keyword>
<evidence type="ECO:0000256" key="2">
    <source>
        <dbReference type="ARBA" id="ARBA00022525"/>
    </source>
</evidence>
<dbReference type="PROSITE" id="PS50847">
    <property type="entry name" value="GRAM_POS_ANCHORING"/>
    <property type="match status" value="1"/>
</dbReference>
<comment type="caution">
    <text evidence="8">The sequence shown here is derived from an EMBL/GenBank/DDBJ whole genome shotgun (WGS) entry which is preliminary data.</text>
</comment>
<keyword evidence="6" id="KW-0472">Membrane</keyword>
<keyword evidence="3" id="KW-0732">Signal</keyword>
<organism evidence="8 9">
    <name type="scientific">Lacticaseibacillus zeae</name>
    <name type="common">Lactobacillus zeae</name>
    <dbReference type="NCBI Taxonomy" id="57037"/>
    <lineage>
        <taxon>Bacteria</taxon>
        <taxon>Bacillati</taxon>
        <taxon>Bacillota</taxon>
        <taxon>Bacilli</taxon>
        <taxon>Lactobacillales</taxon>
        <taxon>Lactobacillaceae</taxon>
        <taxon>Lacticaseibacillus</taxon>
    </lineage>
</organism>
<dbReference type="Proteomes" id="UP000309885">
    <property type="component" value="Unassembled WGS sequence"/>
</dbReference>
<dbReference type="AlphaFoldDB" id="A0A5R8LQD2"/>
<evidence type="ECO:0000313" key="9">
    <source>
        <dbReference type="Proteomes" id="UP000309885"/>
    </source>
</evidence>
<name>A0A5R8LQD2_LACZE</name>
<gene>
    <name evidence="8" type="ORF">FEI15_08095</name>
</gene>
<keyword evidence="6" id="KW-1133">Transmembrane helix</keyword>
<dbReference type="EMBL" id="VBWO01000006">
    <property type="protein sequence ID" value="TLF39432.1"/>
    <property type="molecule type" value="Genomic_DNA"/>
</dbReference>
<evidence type="ECO:0000256" key="6">
    <source>
        <dbReference type="SAM" id="Phobius"/>
    </source>
</evidence>
<sequence length="199" mass="21134">MITSITDIYGHSLDPASLKYVLVSAFTKAQNQTASDSIPADTIEFIVTKLADQSGYKVEIAFGTRFVNGHDSGSGAVTYATAQLLFNGKTSQHELPGTGGGESGEKPSDHVTEPSDTTNQPRPGEHKVGNPSNSDKNRVDTNAHSGNKTINGNARNGNARRHLPQTGDEQATSLSIWGLLLAGFSLLLGGLKKRKRSDD</sequence>
<dbReference type="Pfam" id="PF00746">
    <property type="entry name" value="Gram_pos_anchor"/>
    <property type="match status" value="1"/>
</dbReference>
<feature type="domain" description="Gram-positive cocci surface proteins LPxTG" evidence="7">
    <location>
        <begin position="163"/>
        <end position="199"/>
    </location>
</feature>
<evidence type="ECO:0000256" key="1">
    <source>
        <dbReference type="ARBA" id="ARBA00022512"/>
    </source>
</evidence>
<keyword evidence="1" id="KW-0134">Cell wall</keyword>
<dbReference type="NCBIfam" id="TIGR01167">
    <property type="entry name" value="LPXTG_anchor"/>
    <property type="match status" value="1"/>
</dbReference>